<reference evidence="2" key="1">
    <citation type="submission" date="2016-12" db="EMBL/GenBank/DDBJ databases">
        <title>Draft Genome Sequences od Carboxydothermus pertinax and islandicus, Hydrogenogenic Carboxydotrophic Bacteria.</title>
        <authorList>
            <person name="Fukuyama Y."/>
            <person name="Ohmae K."/>
            <person name="Yoneda Y."/>
            <person name="Yoshida T."/>
            <person name="Sako Y."/>
        </authorList>
    </citation>
    <scope>NUCLEOTIDE SEQUENCE [LARGE SCALE GENOMIC DNA]</scope>
    <source>
        <strain evidence="2">Ug1</strain>
    </source>
</reference>
<accession>A0A1L8CWL9</accession>
<dbReference type="GO" id="GO:0160105">
    <property type="term" value="F:tRNA (adenine(22)-N1)-methyltransferase activity"/>
    <property type="evidence" value="ECO:0007669"/>
    <property type="project" value="InterPro"/>
</dbReference>
<dbReference type="EMBL" id="BDJK01000043">
    <property type="protein sequence ID" value="GAV23335.1"/>
    <property type="molecule type" value="Genomic_DNA"/>
</dbReference>
<dbReference type="InterPro" id="IPR029063">
    <property type="entry name" value="SAM-dependent_MTases_sf"/>
</dbReference>
<evidence type="ECO:0000313" key="2">
    <source>
        <dbReference type="Proteomes" id="UP000187485"/>
    </source>
</evidence>
<dbReference type="RefSeq" id="WP_077177289.1">
    <property type="nucleotide sequence ID" value="NZ_BDJK01000043.1"/>
</dbReference>
<organism evidence="1 2">
    <name type="scientific">Carboxydothermus pertinax</name>
    <dbReference type="NCBI Taxonomy" id="870242"/>
    <lineage>
        <taxon>Bacteria</taxon>
        <taxon>Bacillati</taxon>
        <taxon>Bacillota</taxon>
        <taxon>Clostridia</taxon>
        <taxon>Thermoanaerobacterales</taxon>
        <taxon>Thermoanaerobacteraceae</taxon>
        <taxon>Carboxydothermus</taxon>
    </lineage>
</organism>
<sequence length="232" mass="26147">MQLSARLKTMASYVISGEPAADIGTDHAQLPIYLVLNNLCPRVIATDLKEMPLSRARKVVVDYGLLDKIDLRLGDGLYPLKPGEVKSVVIAGIGGNNIAEIIKKRPEVAREVRLILQPMADSFDLRIMLGANGYQIIEEELVIEKSRLYEIIVAQAGFITIANKIELGLGPLLIRRGDELARKYLITQKIKYEKILLNLSRAQKMHEEKIREIKEILAFIEEVLANWPIPRR</sequence>
<dbReference type="Gene3D" id="1.10.287.1890">
    <property type="match status" value="1"/>
</dbReference>
<proteinExistence type="predicted"/>
<name>A0A1L8CWL9_9THEO</name>
<dbReference type="Pfam" id="PF12847">
    <property type="entry name" value="Methyltransf_18"/>
    <property type="match status" value="1"/>
</dbReference>
<dbReference type="PANTHER" id="PTHR38451:SF1">
    <property type="entry name" value="TRNA (ADENINE(22)-N(1))-METHYLTRANSFERASE"/>
    <property type="match status" value="1"/>
</dbReference>
<gene>
    <name evidence="1" type="ORF">cpu_18450</name>
</gene>
<comment type="caution">
    <text evidence="1">The sequence shown here is derived from an EMBL/GenBank/DDBJ whole genome shotgun (WGS) entry which is preliminary data.</text>
</comment>
<dbReference type="STRING" id="870242.cpu_18450"/>
<evidence type="ECO:0000313" key="1">
    <source>
        <dbReference type="EMBL" id="GAV23335.1"/>
    </source>
</evidence>
<dbReference type="PIRSF" id="PIRSF018637">
    <property type="entry name" value="TrmK"/>
    <property type="match status" value="1"/>
</dbReference>
<dbReference type="InterPro" id="IPR006901">
    <property type="entry name" value="TrmK"/>
</dbReference>
<evidence type="ECO:0008006" key="3">
    <source>
        <dbReference type="Google" id="ProtNLM"/>
    </source>
</evidence>
<dbReference type="OrthoDB" id="5881184at2"/>
<dbReference type="Proteomes" id="UP000187485">
    <property type="component" value="Unassembled WGS sequence"/>
</dbReference>
<dbReference type="PANTHER" id="PTHR38451">
    <property type="entry name" value="TRNA (ADENINE(22)-N(1))-METHYLTRANSFERASE"/>
    <property type="match status" value="1"/>
</dbReference>
<protein>
    <recommendedName>
        <fullName evidence="3">SAM-dependent methyltransferase</fullName>
    </recommendedName>
</protein>
<dbReference type="Gene3D" id="3.40.50.150">
    <property type="entry name" value="Vaccinia Virus protein VP39"/>
    <property type="match status" value="1"/>
</dbReference>
<keyword evidence="2" id="KW-1185">Reference proteome</keyword>
<dbReference type="SUPFAM" id="SSF53335">
    <property type="entry name" value="S-adenosyl-L-methionine-dependent methyltransferases"/>
    <property type="match status" value="1"/>
</dbReference>
<dbReference type="AlphaFoldDB" id="A0A1L8CWL9"/>